<dbReference type="CDD" id="cd03814">
    <property type="entry name" value="GT4-like"/>
    <property type="match status" value="1"/>
</dbReference>
<dbReference type="PANTHER" id="PTHR45947:SF3">
    <property type="entry name" value="SULFOQUINOVOSYL TRANSFERASE SQD2"/>
    <property type="match status" value="1"/>
</dbReference>
<sequence>MKIMIVTDAWEPQVNGVVRTLKNTSRELTALGHRVELLTPLEFSTIPCPTYPEIRLSLLPRRRVARRIDEYAPDALHIATEGPLGMAARAYAIRHKLPFTTAYHTRFPEYVNARFRIPVHLTYKFLHWFHGPSQAVMAPTPVVKSDLEQHGFTNVVLWTRGVDLDIFQPMDSKVLNTARPIFLYVGRVAVEKNVEAFLKLDLPGSKWVAGEGPALAELKSRYTNVNYLGVLSQPELAKVYAAADVFVFPSRTDTFGLVLLEAMACGTPVAAYPVTGPIDVLGTEGPGALNEDLREACLEALKIERADARAWAERFSWRAASEQFASHLKPLGTREASQTRATA</sequence>
<gene>
    <name evidence="2" type="ORF">BG61_37565</name>
</gene>
<dbReference type="PANTHER" id="PTHR45947">
    <property type="entry name" value="SULFOQUINOVOSYL TRANSFERASE SQD2"/>
    <property type="match status" value="1"/>
</dbReference>
<dbReference type="Gene3D" id="3.40.50.2000">
    <property type="entry name" value="Glycogen Phosphorylase B"/>
    <property type="match status" value="2"/>
</dbReference>
<dbReference type="EMBL" id="JFHC01000077">
    <property type="protein sequence ID" value="KDR38758.1"/>
    <property type="molecule type" value="Genomic_DNA"/>
</dbReference>
<dbReference type="InterPro" id="IPR028098">
    <property type="entry name" value="Glyco_trans_4-like_N"/>
</dbReference>
<dbReference type="GO" id="GO:0016757">
    <property type="term" value="F:glycosyltransferase activity"/>
    <property type="evidence" value="ECO:0007669"/>
    <property type="project" value="UniProtKB-KW"/>
</dbReference>
<dbReference type="STRING" id="60547.GCA_000751215_06441"/>
<feature type="domain" description="Glycosyltransferase subfamily 4-like N-terminal" evidence="1">
    <location>
        <begin position="14"/>
        <end position="165"/>
    </location>
</feature>
<dbReference type="SUPFAM" id="SSF53756">
    <property type="entry name" value="UDP-Glycosyltransferase/glycogen phosphorylase"/>
    <property type="match status" value="1"/>
</dbReference>
<keyword evidence="2" id="KW-0328">Glycosyltransferase</keyword>
<keyword evidence="3" id="KW-1185">Reference proteome</keyword>
<dbReference type="AlphaFoldDB" id="A0A069PDI9"/>
<reference evidence="2 3" key="1">
    <citation type="submission" date="2014-03" db="EMBL/GenBank/DDBJ databases">
        <title>Draft Genome Sequences of Four Burkholderia Strains.</title>
        <authorList>
            <person name="Liu X.Y."/>
            <person name="Li C.X."/>
            <person name="Xu J.H."/>
        </authorList>
    </citation>
    <scope>NUCLEOTIDE SEQUENCE [LARGE SCALE GENOMIC DNA]</scope>
    <source>
        <strain evidence="2 3">DSM 50014</strain>
    </source>
</reference>
<comment type="caution">
    <text evidence="2">The sequence shown here is derived from an EMBL/GenBank/DDBJ whole genome shotgun (WGS) entry which is preliminary data.</text>
</comment>
<protein>
    <submittedName>
        <fullName evidence="2">GDP-mannose-dependent alpha-mannosyltransferase</fullName>
    </submittedName>
</protein>
<evidence type="ECO:0000259" key="1">
    <source>
        <dbReference type="Pfam" id="PF13439"/>
    </source>
</evidence>
<dbReference type="Pfam" id="PF13692">
    <property type="entry name" value="Glyco_trans_1_4"/>
    <property type="match status" value="1"/>
</dbReference>
<evidence type="ECO:0000313" key="3">
    <source>
        <dbReference type="Proteomes" id="UP000027466"/>
    </source>
</evidence>
<name>A0A069PDI9_9BURK</name>
<accession>A0A069PDI9</accession>
<dbReference type="Proteomes" id="UP000027466">
    <property type="component" value="Unassembled WGS sequence"/>
</dbReference>
<dbReference type="Pfam" id="PF13439">
    <property type="entry name" value="Glyco_transf_4"/>
    <property type="match status" value="1"/>
</dbReference>
<dbReference type="InterPro" id="IPR050194">
    <property type="entry name" value="Glycosyltransferase_grp1"/>
</dbReference>
<proteinExistence type="predicted"/>
<organism evidence="2 3">
    <name type="scientific">Caballeronia glathei</name>
    <dbReference type="NCBI Taxonomy" id="60547"/>
    <lineage>
        <taxon>Bacteria</taxon>
        <taxon>Pseudomonadati</taxon>
        <taxon>Pseudomonadota</taxon>
        <taxon>Betaproteobacteria</taxon>
        <taxon>Burkholderiales</taxon>
        <taxon>Burkholderiaceae</taxon>
        <taxon>Caballeronia</taxon>
    </lineage>
</organism>
<keyword evidence="2" id="KW-0808">Transferase</keyword>
<evidence type="ECO:0000313" key="2">
    <source>
        <dbReference type="EMBL" id="KDR38758.1"/>
    </source>
</evidence>
<dbReference type="RefSeq" id="WP_035939639.1">
    <property type="nucleotide sequence ID" value="NZ_CADFFX010000026.1"/>
</dbReference>